<dbReference type="InterPro" id="IPR036187">
    <property type="entry name" value="DNA_mismatch_repair_MutS_sf"/>
</dbReference>
<keyword evidence="1" id="KW-0547">Nucleotide-binding</keyword>
<dbReference type="OrthoDB" id="9802448at2"/>
<keyword evidence="4" id="KW-0812">Transmembrane</keyword>
<accession>A0A142EK20</accession>
<dbReference type="InterPro" id="IPR000432">
    <property type="entry name" value="DNA_mismatch_repair_MutS_C"/>
</dbReference>
<evidence type="ECO:0000256" key="2">
    <source>
        <dbReference type="ARBA" id="ARBA00022840"/>
    </source>
</evidence>
<feature type="domain" description="DNA mismatch repair proteins mutS family" evidence="5">
    <location>
        <begin position="410"/>
        <end position="589"/>
    </location>
</feature>
<keyword evidence="3" id="KW-0238">DNA-binding</keyword>
<dbReference type="GO" id="GO:0006298">
    <property type="term" value="P:mismatch repair"/>
    <property type="evidence" value="ECO:0007669"/>
    <property type="project" value="InterPro"/>
</dbReference>
<protein>
    <recommendedName>
        <fullName evidence="5">DNA mismatch repair proteins mutS family domain-containing protein</fullName>
    </recommendedName>
</protein>
<dbReference type="PATRIC" id="fig|1727163.4.peg.750"/>
<dbReference type="STRING" id="1727163.AO498_03615"/>
<evidence type="ECO:0000313" key="7">
    <source>
        <dbReference type="Proteomes" id="UP000073816"/>
    </source>
</evidence>
<dbReference type="InterPro" id="IPR027417">
    <property type="entry name" value="P-loop_NTPase"/>
</dbReference>
<evidence type="ECO:0000256" key="3">
    <source>
        <dbReference type="ARBA" id="ARBA00023125"/>
    </source>
</evidence>
<dbReference type="AlphaFoldDB" id="A0A142EK20"/>
<dbReference type="Gene3D" id="3.40.50.300">
    <property type="entry name" value="P-loop containing nucleotide triphosphate hydrolases"/>
    <property type="match status" value="1"/>
</dbReference>
<feature type="transmembrane region" description="Helical" evidence="4">
    <location>
        <begin position="230"/>
        <end position="247"/>
    </location>
</feature>
<organism evidence="6 7">
    <name type="scientific">Algoriphagus sanaruensis</name>
    <dbReference type="NCBI Taxonomy" id="1727163"/>
    <lineage>
        <taxon>Bacteria</taxon>
        <taxon>Pseudomonadati</taxon>
        <taxon>Bacteroidota</taxon>
        <taxon>Cytophagia</taxon>
        <taxon>Cytophagales</taxon>
        <taxon>Cyclobacteriaceae</taxon>
        <taxon>Algoriphagus</taxon>
    </lineage>
</organism>
<dbReference type="PANTHER" id="PTHR11361">
    <property type="entry name" value="DNA MISMATCH REPAIR PROTEIN MUTS FAMILY MEMBER"/>
    <property type="match status" value="1"/>
</dbReference>
<sequence>MQSFDFNSQGLDQKLLKIRRQSIQVSLIRILVFFTLGAVAILGVSEHPFWLILAAAIGILFVRLIQRYTFLKDQEAIYNKLDQILRERKNRIDRQLTGLDTGMEFMEKEHPFSGDLDLFGLHSFFQLLNHTGTAEGKSLLASAMKAPFDFRTIAERQLAVKDLAGRPSFLEAMEAVSRSFPLSALDRIKWEAWLKKIEPKSVLFQVLAVVGPLGGVLISVGLYAEWIPQWMLGLWILLGAGFLSRIFQPLKNAAESIPVASHLKSWRLRAQLIEQEKFSSERLIAEQEKLGKESQKSSELLNDLDRLGLWVQNRINLLYIPLNLIFWLDFLIYFRLVKWKSKVGDSLGQLPHHLDHWEVWISLGGFEYELGGKGEVILDQEKMLSGTKVSHPLLLPQKAIANSLSFNAEKRLVLLTGANMSGKTTFMRTLGINCVLVNLGLSPYAESITFGDFQLFTSMRNTDNLGESVSSFYAELSRIRRLIDRVESGETIFFLLDEILKGTNTEDRISGSKALIQQILQTPGFGIISTHDIELSELGKSEGLVHNFSFHSQISDEFIHFDYFLKEGPCPSFNAHKLMELMGIRFKPKA</sequence>
<dbReference type="Pfam" id="PF00488">
    <property type="entry name" value="MutS_V"/>
    <property type="match status" value="1"/>
</dbReference>
<dbReference type="PANTHER" id="PTHR11361:SF99">
    <property type="entry name" value="DNA MISMATCH REPAIR PROTEIN"/>
    <property type="match status" value="1"/>
</dbReference>
<dbReference type="GO" id="GO:0005829">
    <property type="term" value="C:cytosol"/>
    <property type="evidence" value="ECO:0007669"/>
    <property type="project" value="TreeGrafter"/>
</dbReference>
<dbReference type="SUPFAM" id="SSF52540">
    <property type="entry name" value="P-loop containing nucleoside triphosphate hydrolases"/>
    <property type="match status" value="1"/>
</dbReference>
<feature type="transmembrane region" description="Helical" evidence="4">
    <location>
        <begin position="23"/>
        <end position="42"/>
    </location>
</feature>
<dbReference type="EMBL" id="CP012836">
    <property type="protein sequence ID" value="AMQ55475.1"/>
    <property type="molecule type" value="Genomic_DNA"/>
</dbReference>
<evidence type="ECO:0000256" key="4">
    <source>
        <dbReference type="SAM" id="Phobius"/>
    </source>
</evidence>
<dbReference type="KEGG" id="alm:AO498_03615"/>
<keyword evidence="4" id="KW-0472">Membrane</keyword>
<reference evidence="6 7" key="2">
    <citation type="journal article" date="2016" name="Genome Announc.">
        <title>Complete Genome Sequence of Algoriphagus sp. Strain M8-2, Isolated from a Brackish Lake.</title>
        <authorList>
            <person name="Muraguchi Y."/>
            <person name="Kushimoto K."/>
            <person name="Ohtsubo Y."/>
            <person name="Suzuki T."/>
            <person name="Dohra H."/>
            <person name="Kimbara K."/>
            <person name="Shintani M."/>
        </authorList>
    </citation>
    <scope>NUCLEOTIDE SEQUENCE [LARGE SCALE GENOMIC DNA]</scope>
    <source>
        <strain evidence="6 7">M8-2</strain>
    </source>
</reference>
<proteinExistence type="predicted"/>
<dbReference type="GO" id="GO:0030983">
    <property type="term" value="F:mismatched DNA binding"/>
    <property type="evidence" value="ECO:0007669"/>
    <property type="project" value="InterPro"/>
</dbReference>
<dbReference type="Gene3D" id="1.10.1420.10">
    <property type="match status" value="1"/>
</dbReference>
<name>A0A142EK20_9BACT</name>
<gene>
    <name evidence="6" type="ORF">AO498_03615</name>
</gene>
<keyword evidence="7" id="KW-1185">Reference proteome</keyword>
<keyword evidence="2" id="KW-0067">ATP-binding</keyword>
<dbReference type="GO" id="GO:0005524">
    <property type="term" value="F:ATP binding"/>
    <property type="evidence" value="ECO:0007669"/>
    <property type="project" value="UniProtKB-KW"/>
</dbReference>
<dbReference type="SMART" id="SM00534">
    <property type="entry name" value="MUTSac"/>
    <property type="match status" value="1"/>
</dbReference>
<reference evidence="7" key="1">
    <citation type="submission" date="2015-09" db="EMBL/GenBank/DDBJ databases">
        <title>Complete sequence of Algoriphagus sp. M8-2.</title>
        <authorList>
            <person name="Shintani M."/>
        </authorList>
    </citation>
    <scope>NUCLEOTIDE SEQUENCE [LARGE SCALE GENOMIC DNA]</scope>
    <source>
        <strain evidence="7">M8-2</strain>
    </source>
</reference>
<evidence type="ECO:0000259" key="5">
    <source>
        <dbReference type="SMART" id="SM00534"/>
    </source>
</evidence>
<dbReference type="Proteomes" id="UP000073816">
    <property type="component" value="Chromosome"/>
</dbReference>
<dbReference type="RefSeq" id="WP_067543855.1">
    <property type="nucleotide sequence ID" value="NZ_CP012836.1"/>
</dbReference>
<feature type="transmembrane region" description="Helical" evidence="4">
    <location>
        <begin position="316"/>
        <end position="336"/>
    </location>
</feature>
<evidence type="ECO:0000313" key="6">
    <source>
        <dbReference type="EMBL" id="AMQ55475.1"/>
    </source>
</evidence>
<evidence type="ECO:0000256" key="1">
    <source>
        <dbReference type="ARBA" id="ARBA00022741"/>
    </source>
</evidence>
<feature type="transmembrane region" description="Helical" evidence="4">
    <location>
        <begin position="48"/>
        <end position="65"/>
    </location>
</feature>
<dbReference type="InterPro" id="IPR045076">
    <property type="entry name" value="MutS"/>
</dbReference>
<feature type="transmembrane region" description="Helical" evidence="4">
    <location>
        <begin position="202"/>
        <end position="224"/>
    </location>
</feature>
<dbReference type="GO" id="GO:0140664">
    <property type="term" value="F:ATP-dependent DNA damage sensor activity"/>
    <property type="evidence" value="ECO:0007669"/>
    <property type="project" value="InterPro"/>
</dbReference>
<dbReference type="SUPFAM" id="SSF48334">
    <property type="entry name" value="DNA repair protein MutS, domain III"/>
    <property type="match status" value="1"/>
</dbReference>
<keyword evidence="4" id="KW-1133">Transmembrane helix</keyword>